<feature type="region of interest" description="Disordered" evidence="1">
    <location>
        <begin position="1"/>
        <end position="41"/>
    </location>
</feature>
<dbReference type="EMBL" id="GG698481">
    <property type="protein sequence ID" value="EGD93889.1"/>
    <property type="molecule type" value="Genomic_DNA"/>
</dbReference>
<feature type="region of interest" description="Disordered" evidence="1">
    <location>
        <begin position="55"/>
        <end position="151"/>
    </location>
</feature>
<organism evidence="2 3">
    <name type="scientific">Trichophyton tonsurans (strain CBS 112818)</name>
    <name type="common">Scalp ringworm fungus</name>
    <dbReference type="NCBI Taxonomy" id="647933"/>
    <lineage>
        <taxon>Eukaryota</taxon>
        <taxon>Fungi</taxon>
        <taxon>Dikarya</taxon>
        <taxon>Ascomycota</taxon>
        <taxon>Pezizomycotina</taxon>
        <taxon>Eurotiomycetes</taxon>
        <taxon>Eurotiomycetidae</taxon>
        <taxon>Onygenales</taxon>
        <taxon>Arthrodermataceae</taxon>
        <taxon>Trichophyton</taxon>
    </lineage>
</organism>
<evidence type="ECO:0000313" key="3">
    <source>
        <dbReference type="Proteomes" id="UP000009172"/>
    </source>
</evidence>
<dbReference type="AlphaFoldDB" id="F2RRI0"/>
<gene>
    <name evidence="2" type="ORF">TESG_08306</name>
</gene>
<protein>
    <submittedName>
        <fullName evidence="2">Uncharacterized protein</fullName>
    </submittedName>
</protein>
<accession>F2RRI0</accession>
<dbReference type="Proteomes" id="UP000009172">
    <property type="component" value="Unassembled WGS sequence"/>
</dbReference>
<evidence type="ECO:0000256" key="1">
    <source>
        <dbReference type="SAM" id="MobiDB-lite"/>
    </source>
</evidence>
<name>F2RRI0_TRIT1</name>
<sequence>MSSRLDEAGPGEQQSGEAKEQPRRPSVRRLPTAYPPMGQSEALVLRERSMVNGIFGQGEEEGVLKQAGSAGGREPRVRDATTQADGRCSGLSATAAAQKKEAEVNLHGRQKTGHKDRPKNRQKRRIGGKTRGTLFGRDESKEDAGSRLRRP</sequence>
<keyword evidence="3" id="KW-1185">Reference proteome</keyword>
<proteinExistence type="predicted"/>
<reference evidence="3" key="1">
    <citation type="journal article" date="2012" name="MBio">
        <title>Comparative genome analysis of Trichophyton rubrum and related dermatophytes reveals candidate genes involved in infection.</title>
        <authorList>
            <person name="Martinez D.A."/>
            <person name="Oliver B.G."/>
            <person name="Graeser Y."/>
            <person name="Goldberg J.M."/>
            <person name="Li W."/>
            <person name="Martinez-Rossi N.M."/>
            <person name="Monod M."/>
            <person name="Shelest E."/>
            <person name="Barton R.C."/>
            <person name="Birch E."/>
            <person name="Brakhage A.A."/>
            <person name="Chen Z."/>
            <person name="Gurr S.J."/>
            <person name="Heiman D."/>
            <person name="Heitman J."/>
            <person name="Kosti I."/>
            <person name="Rossi A."/>
            <person name="Saif S."/>
            <person name="Samalova M."/>
            <person name="Saunders C.W."/>
            <person name="Shea T."/>
            <person name="Summerbell R.C."/>
            <person name="Xu J."/>
            <person name="Young S."/>
            <person name="Zeng Q."/>
            <person name="Birren B.W."/>
            <person name="Cuomo C.A."/>
            <person name="White T.C."/>
        </authorList>
    </citation>
    <scope>NUCLEOTIDE SEQUENCE [LARGE SCALE GENOMIC DNA]</scope>
    <source>
        <strain evidence="3">CBS 112818</strain>
    </source>
</reference>
<evidence type="ECO:0000313" key="2">
    <source>
        <dbReference type="EMBL" id="EGD93889.1"/>
    </source>
</evidence>
<dbReference type="HOGENOM" id="CLU_1732818_0_0_1"/>
<feature type="compositionally biased region" description="Basic residues" evidence="1">
    <location>
        <begin position="108"/>
        <end position="128"/>
    </location>
</feature>
<feature type="compositionally biased region" description="Basic and acidic residues" evidence="1">
    <location>
        <begin position="136"/>
        <end position="151"/>
    </location>
</feature>